<evidence type="ECO:0000313" key="4">
    <source>
        <dbReference type="Proteomes" id="UP000216225"/>
    </source>
</evidence>
<gene>
    <name evidence="3" type="ORF">CE154_018945</name>
</gene>
<protein>
    <submittedName>
        <fullName evidence="3">DUF4124 domain-containing protein</fullName>
    </submittedName>
</protein>
<keyword evidence="1" id="KW-0732">Signal</keyword>
<dbReference type="EMBL" id="NKDB02000004">
    <property type="protein sequence ID" value="RKJ95236.1"/>
    <property type="molecule type" value="Genomic_DNA"/>
</dbReference>
<reference evidence="3 4" key="1">
    <citation type="submission" date="2018-09" db="EMBL/GenBank/DDBJ databases">
        <title>Genome comparison of Alicycliphilus sp. BQ1, a polyurethanolytic bacterium, with its closest phylogenetic relatives Alicycliphilus denitrificans BC and K601, unable to attack polyurethane.</title>
        <authorList>
            <person name="Loza-Tavera H."/>
            <person name="Lozano L."/>
            <person name="Cevallos M."/>
            <person name="Maya-Lucas O."/>
            <person name="Garcia-Mena J."/>
            <person name="Hernandez J."/>
        </authorList>
    </citation>
    <scope>NUCLEOTIDE SEQUENCE [LARGE SCALE GENOMIC DNA]</scope>
    <source>
        <strain evidence="3 4">BQ1</strain>
    </source>
</reference>
<evidence type="ECO:0000313" key="3">
    <source>
        <dbReference type="EMBL" id="RKJ95236.1"/>
    </source>
</evidence>
<feature type="signal peptide" evidence="1">
    <location>
        <begin position="1"/>
        <end position="24"/>
    </location>
</feature>
<sequence length="171" mass="18750">MYRASLCSVLAFLFIVSVSQGAFAQVYKCTDKRGNVVYSDSPCDPHGSGVVIEQKKTPEEIENERSSAAEAISRKHRERAIENEGAEPEVKVTQPVLAQSVGNSVACREARKELEFVSSIRTVSQDEKRMRVNAGIAQVNAACGTSMPLMQEPDKVVAPHGHRVYRGDKSK</sequence>
<evidence type="ECO:0000256" key="1">
    <source>
        <dbReference type="SAM" id="SignalP"/>
    </source>
</evidence>
<dbReference type="Proteomes" id="UP000216225">
    <property type="component" value="Unassembled WGS sequence"/>
</dbReference>
<dbReference type="Pfam" id="PF13511">
    <property type="entry name" value="DUF4124"/>
    <property type="match status" value="1"/>
</dbReference>
<organism evidence="3 4">
    <name type="scientific">Alicycliphilus denitrificans</name>
    <dbReference type="NCBI Taxonomy" id="179636"/>
    <lineage>
        <taxon>Bacteria</taxon>
        <taxon>Pseudomonadati</taxon>
        <taxon>Pseudomonadota</taxon>
        <taxon>Betaproteobacteria</taxon>
        <taxon>Burkholderiales</taxon>
        <taxon>Comamonadaceae</taxon>
        <taxon>Alicycliphilus</taxon>
    </lineage>
</organism>
<accession>A0A3R7ECQ7</accession>
<evidence type="ECO:0000259" key="2">
    <source>
        <dbReference type="Pfam" id="PF13511"/>
    </source>
</evidence>
<feature type="chain" id="PRO_5018679035" evidence="1">
    <location>
        <begin position="25"/>
        <end position="171"/>
    </location>
</feature>
<feature type="domain" description="DUF4124" evidence="2">
    <location>
        <begin position="19"/>
        <end position="66"/>
    </location>
</feature>
<dbReference type="InterPro" id="IPR025392">
    <property type="entry name" value="DUF4124"/>
</dbReference>
<dbReference type="AlphaFoldDB" id="A0A3R7ECQ7"/>
<name>A0A3R7ECQ7_9BURK</name>
<comment type="caution">
    <text evidence="3">The sequence shown here is derived from an EMBL/GenBank/DDBJ whole genome shotgun (WGS) entry which is preliminary data.</text>
</comment>
<proteinExistence type="predicted"/>